<organism evidence="2 3">
    <name type="scientific">Cyphellophora europaea (strain CBS 101466)</name>
    <name type="common">Phialophora europaea</name>
    <dbReference type="NCBI Taxonomy" id="1220924"/>
    <lineage>
        <taxon>Eukaryota</taxon>
        <taxon>Fungi</taxon>
        <taxon>Dikarya</taxon>
        <taxon>Ascomycota</taxon>
        <taxon>Pezizomycotina</taxon>
        <taxon>Eurotiomycetes</taxon>
        <taxon>Chaetothyriomycetidae</taxon>
        <taxon>Chaetothyriales</taxon>
        <taxon>Cyphellophoraceae</taxon>
        <taxon>Cyphellophora</taxon>
    </lineage>
</organism>
<evidence type="ECO:0000256" key="1">
    <source>
        <dbReference type="SAM" id="MobiDB-lite"/>
    </source>
</evidence>
<keyword evidence="3" id="KW-1185">Reference proteome</keyword>
<reference evidence="2 3" key="1">
    <citation type="submission" date="2013-03" db="EMBL/GenBank/DDBJ databases">
        <title>The Genome Sequence of Phialophora europaea CBS 101466.</title>
        <authorList>
            <consortium name="The Broad Institute Genomics Platform"/>
            <person name="Cuomo C."/>
            <person name="de Hoog S."/>
            <person name="Gorbushina A."/>
            <person name="Walker B."/>
            <person name="Young S.K."/>
            <person name="Zeng Q."/>
            <person name="Gargeya S."/>
            <person name="Fitzgerald M."/>
            <person name="Haas B."/>
            <person name="Abouelleil A."/>
            <person name="Allen A.W."/>
            <person name="Alvarado L."/>
            <person name="Arachchi H.M."/>
            <person name="Berlin A.M."/>
            <person name="Chapman S.B."/>
            <person name="Gainer-Dewar J."/>
            <person name="Goldberg J."/>
            <person name="Griggs A."/>
            <person name="Gujja S."/>
            <person name="Hansen M."/>
            <person name="Howarth C."/>
            <person name="Imamovic A."/>
            <person name="Ireland A."/>
            <person name="Larimer J."/>
            <person name="McCowan C."/>
            <person name="Murphy C."/>
            <person name="Pearson M."/>
            <person name="Poon T.W."/>
            <person name="Priest M."/>
            <person name="Roberts A."/>
            <person name="Saif S."/>
            <person name="Shea T."/>
            <person name="Sisk P."/>
            <person name="Sykes S."/>
            <person name="Wortman J."/>
            <person name="Nusbaum C."/>
            <person name="Birren B."/>
        </authorList>
    </citation>
    <scope>NUCLEOTIDE SEQUENCE [LARGE SCALE GENOMIC DNA]</scope>
    <source>
        <strain evidence="2 3">CBS 101466</strain>
    </source>
</reference>
<accession>W2SD20</accession>
<dbReference type="HOGENOM" id="CLU_1240091_0_0_1"/>
<sequence length="223" mass="23024">MAERLNKLSHDLTSHVSSAVHGVHGAGETLRGTVNSSIDGIVPNHESREGGGRARNDAVAQKGLDELHGAERHFGQREAGGGAGFTHGAEHGGEHNHRNHAAAQGGQGKWLSQGGVRADERTGYGGAVAHEEGRGGAGTAHDGSANVGLGAARQAWGGGGEQQHQQHQQGQVQPAVSDETRTQSRPLQAGAHAGAPGSTQPNALRAQALDASEQENPRREGFY</sequence>
<feature type="region of interest" description="Disordered" evidence="1">
    <location>
        <begin position="19"/>
        <end position="54"/>
    </location>
</feature>
<feature type="compositionally biased region" description="Basic and acidic residues" evidence="1">
    <location>
        <begin position="45"/>
        <end position="54"/>
    </location>
</feature>
<feature type="region of interest" description="Disordered" evidence="1">
    <location>
        <begin position="150"/>
        <end position="223"/>
    </location>
</feature>
<dbReference type="EMBL" id="KB822711">
    <property type="protein sequence ID" value="ETN46626.1"/>
    <property type="molecule type" value="Genomic_DNA"/>
</dbReference>
<dbReference type="VEuPathDB" id="FungiDB:HMPREF1541_00812"/>
<feature type="region of interest" description="Disordered" evidence="1">
    <location>
        <begin position="76"/>
        <end position="113"/>
    </location>
</feature>
<proteinExistence type="predicted"/>
<evidence type="ECO:0000313" key="2">
    <source>
        <dbReference type="EMBL" id="ETN46626.1"/>
    </source>
</evidence>
<dbReference type="OrthoDB" id="4779541at2759"/>
<dbReference type="AlphaFoldDB" id="W2SD20"/>
<feature type="compositionally biased region" description="Low complexity" evidence="1">
    <location>
        <begin position="162"/>
        <end position="173"/>
    </location>
</feature>
<dbReference type="GeneID" id="19968151"/>
<dbReference type="InParanoid" id="W2SD20"/>
<dbReference type="RefSeq" id="XP_008711338.1">
    <property type="nucleotide sequence ID" value="XM_008713116.1"/>
</dbReference>
<evidence type="ECO:0000313" key="3">
    <source>
        <dbReference type="Proteomes" id="UP000030752"/>
    </source>
</evidence>
<protein>
    <submittedName>
        <fullName evidence="2">Uncharacterized protein</fullName>
    </submittedName>
</protein>
<gene>
    <name evidence="2" type="ORF">HMPREF1541_00812</name>
</gene>
<dbReference type="Proteomes" id="UP000030752">
    <property type="component" value="Unassembled WGS sequence"/>
</dbReference>
<name>W2SD20_CYPE1</name>